<dbReference type="GO" id="GO:0050531">
    <property type="term" value="F:mannosyl-3-phosphoglycerate phosphatase activity"/>
    <property type="evidence" value="ECO:0007669"/>
    <property type="project" value="InterPro"/>
</dbReference>
<dbReference type="NCBIfam" id="TIGR01486">
    <property type="entry name" value="HAD-SF-IIB-MPGP"/>
    <property type="match status" value="1"/>
</dbReference>
<keyword evidence="3" id="KW-0460">Magnesium</keyword>
<comment type="caution">
    <text evidence="4">The sequence shown here is derived from an EMBL/GenBank/DDBJ whole genome shotgun (WGS) entry which is preliminary data.</text>
</comment>
<dbReference type="GO" id="GO:0051479">
    <property type="term" value="P:mannosylglycerate biosynthetic process"/>
    <property type="evidence" value="ECO:0007669"/>
    <property type="project" value="InterPro"/>
</dbReference>
<dbReference type="Gene3D" id="3.40.50.1000">
    <property type="entry name" value="HAD superfamily/HAD-like"/>
    <property type="match status" value="1"/>
</dbReference>
<protein>
    <submittedName>
        <fullName evidence="4">HAD-superfamily hydrolase YedP</fullName>
    </submittedName>
</protein>
<dbReference type="EMBL" id="AAQH01000028">
    <property type="protein sequence ID" value="EAT10924.1"/>
    <property type="molecule type" value="Genomic_DNA"/>
</dbReference>
<dbReference type="SFLD" id="SFLDS00003">
    <property type="entry name" value="Haloacid_Dehalogenase"/>
    <property type="match status" value="1"/>
</dbReference>
<dbReference type="PANTHER" id="PTHR10000">
    <property type="entry name" value="PHOSPHOSERINE PHOSPHATASE"/>
    <property type="match status" value="1"/>
</dbReference>
<dbReference type="PANTHER" id="PTHR10000:SF8">
    <property type="entry name" value="HAD SUPERFAMILY HYDROLASE-LIKE, TYPE 3"/>
    <property type="match status" value="1"/>
</dbReference>
<dbReference type="InterPro" id="IPR023214">
    <property type="entry name" value="HAD_sf"/>
</dbReference>
<dbReference type="RefSeq" id="WP_007019327.1">
    <property type="nucleotide sequence ID" value="NZ_CH724123.1"/>
</dbReference>
<sequence>MNSTQFIVSTDLDGTLLDHHSYDYTPALTAIQALTKLHIPIIVNTSKSQAEVASIVNELRLRPSIYIVENGSGLVLPNEYVRRLSSESLKGIEKRIMGDETCLVFGRERQDVTDFLYGLRAEKAWQFSGYSDWSLQQIMELTGLDESKARQSSHKAFSEPFIWQDSEAKLTELRQTCLEAGFNLVKGGRFYHLQGQCDKSTPLQFIKENVNELFPEKSDIKIIALGDNHNDIAMLNYSDYPICIKSPVNDFPNLNTQQPTLYSDEYGPAGWRQKIECLLNNLSLLES</sequence>
<dbReference type="SUPFAM" id="SSF56784">
    <property type="entry name" value="HAD-like"/>
    <property type="match status" value="1"/>
</dbReference>
<evidence type="ECO:0000256" key="1">
    <source>
        <dbReference type="ARBA" id="ARBA00022723"/>
    </source>
</evidence>
<proteinExistence type="predicted"/>
<dbReference type="SFLD" id="SFLDG01142">
    <property type="entry name" value="C2.B.2:_Mannosyl-3-phosphoglyc"/>
    <property type="match status" value="1"/>
</dbReference>
<evidence type="ECO:0000313" key="4">
    <source>
        <dbReference type="EMBL" id="EAT10924.1"/>
    </source>
</evidence>
<dbReference type="Gene3D" id="3.30.980.20">
    <property type="entry name" value="Putative mannosyl-3-phosphoglycerate phosphatase, domain 2"/>
    <property type="match status" value="1"/>
</dbReference>
<dbReference type="Proteomes" id="UP000004263">
    <property type="component" value="Unassembled WGS sequence"/>
</dbReference>
<name>Q1MY86_9GAMM</name>
<evidence type="ECO:0000256" key="2">
    <source>
        <dbReference type="ARBA" id="ARBA00022801"/>
    </source>
</evidence>
<dbReference type="GO" id="GO:0000287">
    <property type="term" value="F:magnesium ion binding"/>
    <property type="evidence" value="ECO:0007669"/>
    <property type="project" value="TreeGrafter"/>
</dbReference>
<dbReference type="STRING" id="207949.RED65_02353"/>
<dbReference type="InterPro" id="IPR006379">
    <property type="entry name" value="HAD-SF_hydro_IIB"/>
</dbReference>
<evidence type="ECO:0000256" key="3">
    <source>
        <dbReference type="ARBA" id="ARBA00022842"/>
    </source>
</evidence>
<keyword evidence="5" id="KW-1185">Reference proteome</keyword>
<evidence type="ECO:0000313" key="5">
    <source>
        <dbReference type="Proteomes" id="UP000004263"/>
    </source>
</evidence>
<dbReference type="AlphaFoldDB" id="Q1MY86"/>
<organism evidence="4 5">
    <name type="scientific">Bermanella marisrubri</name>
    <dbReference type="NCBI Taxonomy" id="207949"/>
    <lineage>
        <taxon>Bacteria</taxon>
        <taxon>Pseudomonadati</taxon>
        <taxon>Pseudomonadota</taxon>
        <taxon>Gammaproteobacteria</taxon>
        <taxon>Oceanospirillales</taxon>
        <taxon>Oceanospirillaceae</taxon>
        <taxon>Bermanella</taxon>
    </lineage>
</organism>
<dbReference type="NCBIfam" id="TIGR01484">
    <property type="entry name" value="HAD-SF-IIB"/>
    <property type="match status" value="1"/>
</dbReference>
<dbReference type="HOGENOM" id="CLU_063016_0_0_6"/>
<dbReference type="InterPro" id="IPR036412">
    <property type="entry name" value="HAD-like_sf"/>
</dbReference>
<dbReference type="InterPro" id="IPR006381">
    <property type="entry name" value="HAD-SF-IIB-MPGP"/>
</dbReference>
<dbReference type="GO" id="GO:0005829">
    <property type="term" value="C:cytosol"/>
    <property type="evidence" value="ECO:0007669"/>
    <property type="project" value="TreeGrafter"/>
</dbReference>
<dbReference type="SFLD" id="SFLDG01140">
    <property type="entry name" value="C2.B:_Phosphomannomutase_and_P"/>
    <property type="match status" value="1"/>
</dbReference>
<keyword evidence="2 4" id="KW-0378">Hydrolase</keyword>
<dbReference type="OrthoDB" id="193379at2"/>
<keyword evidence="1" id="KW-0479">Metal-binding</keyword>
<gene>
    <name evidence="4" type="ORF">RED65_02353</name>
</gene>
<dbReference type="Pfam" id="PF08282">
    <property type="entry name" value="Hydrolase_3"/>
    <property type="match status" value="1"/>
</dbReference>
<reference evidence="4 5" key="1">
    <citation type="submission" date="2006-03" db="EMBL/GenBank/DDBJ databases">
        <authorList>
            <person name="Pinhassi J."/>
            <person name="Pedros-Alio C."/>
            <person name="Ferriera S."/>
            <person name="Johnson J."/>
            <person name="Kravitz S."/>
            <person name="Halpern A."/>
            <person name="Remington K."/>
            <person name="Beeson K."/>
            <person name="Tran B."/>
            <person name="Rogers Y.-H."/>
            <person name="Friedman R."/>
            <person name="Venter J.C."/>
        </authorList>
    </citation>
    <scope>NUCLEOTIDE SEQUENCE [LARGE SCALE GENOMIC DNA]</scope>
    <source>
        <strain evidence="4 5">RED65</strain>
    </source>
</reference>
<accession>Q1MY86</accession>